<reference evidence="1 2" key="1">
    <citation type="journal article" date="2012" name="J. Bacteriol.">
        <title>De Novo Genome Project of Cupriavidus basilensis OR16.</title>
        <authorList>
            <person name="Cserhati M."/>
            <person name="Kriszt B."/>
            <person name="Szoboszlay S."/>
            <person name="Toth A."/>
            <person name="Szabo I."/>
            <person name="Tancsics A."/>
            <person name="Nagy I."/>
            <person name="Horvath B."/>
            <person name="Nagy I."/>
            <person name="Kukolya J."/>
        </authorList>
    </citation>
    <scope>NUCLEOTIDE SEQUENCE [LARGE SCALE GENOMIC DNA]</scope>
    <source>
        <strain evidence="1 2">OR16</strain>
    </source>
</reference>
<organism evidence="1 2">
    <name type="scientific">Cupriavidus basilensis OR16</name>
    <dbReference type="NCBI Taxonomy" id="1127483"/>
    <lineage>
        <taxon>Bacteria</taxon>
        <taxon>Pseudomonadati</taxon>
        <taxon>Pseudomonadota</taxon>
        <taxon>Betaproteobacteria</taxon>
        <taxon>Burkholderiales</taxon>
        <taxon>Burkholderiaceae</taxon>
        <taxon>Cupriavidus</taxon>
    </lineage>
</organism>
<accession>H1SDH4</accession>
<comment type="caution">
    <text evidence="1">The sequence shown here is derived from an EMBL/GenBank/DDBJ whole genome shotgun (WGS) entry which is preliminary data.</text>
</comment>
<dbReference type="Proteomes" id="UP000005808">
    <property type="component" value="Unassembled WGS sequence"/>
</dbReference>
<name>H1SDH4_9BURK</name>
<dbReference type="RefSeq" id="WP_006162194.1">
    <property type="nucleotide sequence ID" value="NZ_AHJE01000093.1"/>
</dbReference>
<dbReference type="EMBL" id="AHJE01000093">
    <property type="protein sequence ID" value="EHP39428.1"/>
    <property type="molecule type" value="Genomic_DNA"/>
</dbReference>
<gene>
    <name evidence="1" type="ORF">OR16_31754</name>
</gene>
<dbReference type="OrthoDB" id="6121484at2"/>
<evidence type="ECO:0000313" key="1">
    <source>
        <dbReference type="EMBL" id="EHP39428.1"/>
    </source>
</evidence>
<protein>
    <recommendedName>
        <fullName evidence="3">Phage protein</fullName>
    </recommendedName>
</protein>
<dbReference type="AlphaFoldDB" id="H1SDH4"/>
<dbReference type="PATRIC" id="fig|1127483.3.peg.6337"/>
<evidence type="ECO:0008006" key="3">
    <source>
        <dbReference type="Google" id="ProtNLM"/>
    </source>
</evidence>
<sequence length="118" mass="13365">METTITVKGQLLDGVAYDDLVHVEFEIRPASVEDQLLALEDVAADSTDEDVDKGVHEARIRLAMVVRQIVSLGTIPREKISYAWLRHWLSPDDFDVLYQKSEEARKKRRALPKAGATF</sequence>
<evidence type="ECO:0000313" key="2">
    <source>
        <dbReference type="Proteomes" id="UP000005808"/>
    </source>
</evidence>
<proteinExistence type="predicted"/>